<dbReference type="InterPro" id="IPR049544">
    <property type="entry name" value="SoxE-like_C"/>
</dbReference>
<evidence type="ECO:0000313" key="5">
    <source>
        <dbReference type="EMBL" id="BBG26485.1"/>
    </source>
</evidence>
<reference evidence="7" key="1">
    <citation type="submission" date="2018-09" db="EMBL/GenBank/DDBJ databases">
        <title>Complete Genome Sequencing of Sulfolobus sp. JCM 16834.</title>
        <authorList>
            <person name="Kato S."/>
            <person name="Itoh T."/>
            <person name="Ohkuma M."/>
        </authorList>
    </citation>
    <scope>NUCLEOTIDE SEQUENCE [LARGE SCALE GENOMIC DNA]</scope>
    <source>
        <strain evidence="7">IC-007</strain>
    </source>
</reference>
<organism evidence="4 6">
    <name type="scientific">Sulfuracidifex tepidarius</name>
    <dbReference type="NCBI Taxonomy" id="1294262"/>
    <lineage>
        <taxon>Archaea</taxon>
        <taxon>Thermoproteota</taxon>
        <taxon>Thermoprotei</taxon>
        <taxon>Sulfolobales</taxon>
        <taxon>Sulfolobaceae</taxon>
        <taxon>Sulfuracidifex</taxon>
    </lineage>
</organism>
<dbReference type="Gene3D" id="2.60.40.420">
    <property type="entry name" value="Cupredoxins - blue copper proteins"/>
    <property type="match status" value="1"/>
</dbReference>
<gene>
    <name evidence="4" type="ORF">IC006_1022</name>
    <name evidence="5" type="ORF">IC007_0996</name>
</gene>
<keyword evidence="2" id="KW-0472">Membrane</keyword>
<dbReference type="Pfam" id="PF06525">
    <property type="entry name" value="SoxE"/>
    <property type="match status" value="1"/>
</dbReference>
<keyword evidence="6" id="KW-1185">Reference proteome</keyword>
<evidence type="ECO:0000256" key="1">
    <source>
        <dbReference type="ARBA" id="ARBA00022723"/>
    </source>
</evidence>
<dbReference type="PROSITE" id="PS00079">
    <property type="entry name" value="MULTICOPPER_OXIDASE1"/>
    <property type="match status" value="1"/>
</dbReference>
<reference evidence="4 6" key="2">
    <citation type="journal article" date="2020" name="Int. J. Syst. Evol. Microbiol.">
        <title>Sulfuracidifex tepidarius gen. nov., sp. nov. and transfer of Sulfolobus metallicus Huber and Stetter 1992 to the genus Sulfuracidifex as Sulfuracidifex metallicus comb. nov.</title>
        <authorList>
            <person name="Itoh T."/>
            <person name="Miura T."/>
            <person name="Sakai H.D."/>
            <person name="Kato S."/>
            <person name="Ohkuma M."/>
            <person name="Takashina T."/>
        </authorList>
    </citation>
    <scope>NUCLEOTIDE SEQUENCE [LARGE SCALE GENOMIC DNA]</scope>
    <source>
        <strain evidence="4 6">IC-006</strain>
        <strain evidence="5">IC-007</strain>
    </source>
</reference>
<proteinExistence type="predicted"/>
<accession>A0A510DU56</accession>
<dbReference type="EMBL" id="AP018929">
    <property type="protein sequence ID" value="BBG23731.1"/>
    <property type="molecule type" value="Genomic_DNA"/>
</dbReference>
<evidence type="ECO:0000313" key="6">
    <source>
        <dbReference type="Proteomes" id="UP000322983"/>
    </source>
</evidence>
<dbReference type="OrthoDB" id="56344at2157"/>
<keyword evidence="1" id="KW-0479">Metal-binding</keyword>
<keyword evidence="2" id="KW-0812">Transmembrane</keyword>
<name>A0A510DU56_9CREN</name>
<feature type="domain" description="Sulfocyanin-like C-terminal" evidence="3">
    <location>
        <begin position="62"/>
        <end position="194"/>
    </location>
</feature>
<accession>A0A510E1W8</accession>
<sequence length="197" mass="21218">MNRNYVVPLVTLLLVLTASFFYLETSKQTSQSQESVTSTTSTTNVTTTHLPDGAKILPHKGHEVFLHLCVNPNVNGGVNINGTVNGMLKVYIPEGWTVNISLYDGSELPHNLNVVRNTTPVPNSVYIAHDGEILATVGGSPSTYDSSFVQPGEAAYTLWDSSPGVYWLACGFPGHAEMGMWAVMVVSNVSVPYSLEG</sequence>
<dbReference type="GO" id="GO:0046872">
    <property type="term" value="F:metal ion binding"/>
    <property type="evidence" value="ECO:0007669"/>
    <property type="project" value="UniProtKB-KW"/>
</dbReference>
<dbReference type="GeneID" id="41717352"/>
<dbReference type="Proteomes" id="UP000325030">
    <property type="component" value="Chromosome"/>
</dbReference>
<dbReference type="AlphaFoldDB" id="A0A510DU56"/>
<evidence type="ECO:0000256" key="2">
    <source>
        <dbReference type="SAM" id="Phobius"/>
    </source>
</evidence>
<protein>
    <recommendedName>
        <fullName evidence="3">Sulfocyanin-like C-terminal domain-containing protein</fullName>
    </recommendedName>
</protein>
<dbReference type="InterPro" id="IPR008972">
    <property type="entry name" value="Cupredoxin"/>
</dbReference>
<keyword evidence="2" id="KW-1133">Transmembrane helix</keyword>
<evidence type="ECO:0000313" key="4">
    <source>
        <dbReference type="EMBL" id="BBG23731.1"/>
    </source>
</evidence>
<dbReference type="Proteomes" id="UP000322983">
    <property type="component" value="Chromosome"/>
</dbReference>
<feature type="transmembrane region" description="Helical" evidence="2">
    <location>
        <begin position="6"/>
        <end position="23"/>
    </location>
</feature>
<dbReference type="EMBL" id="AP018930">
    <property type="protein sequence ID" value="BBG26485.1"/>
    <property type="molecule type" value="Genomic_DNA"/>
</dbReference>
<dbReference type="KEGG" id="step:IC006_1022"/>
<dbReference type="STRING" id="1294262.GCA_001316085_02481"/>
<evidence type="ECO:0000313" key="7">
    <source>
        <dbReference type="Proteomes" id="UP000325030"/>
    </source>
</evidence>
<dbReference type="InterPro" id="IPR033138">
    <property type="entry name" value="Cu_oxidase_CS"/>
</dbReference>
<dbReference type="SUPFAM" id="SSF49503">
    <property type="entry name" value="Cupredoxins"/>
    <property type="match status" value="1"/>
</dbReference>
<evidence type="ECO:0000259" key="3">
    <source>
        <dbReference type="Pfam" id="PF06525"/>
    </source>
</evidence>
<dbReference type="RefSeq" id="WP_054846470.1">
    <property type="nucleotide sequence ID" value="NZ_AP018929.1"/>
</dbReference>